<evidence type="ECO:0000256" key="10">
    <source>
        <dbReference type="ARBA" id="ARBA00023242"/>
    </source>
</evidence>
<evidence type="ECO:0000256" key="1">
    <source>
        <dbReference type="ARBA" id="ARBA00004123"/>
    </source>
</evidence>
<dbReference type="STRING" id="6282.A0A2K6VY04"/>
<reference evidence="12" key="1">
    <citation type="submission" date="2013-10" db="EMBL/GenBank/DDBJ databases">
        <title>Genome sequencing of Onchocerca volvulus.</title>
        <authorList>
            <person name="Cotton J."/>
            <person name="Tsai J."/>
            <person name="Stanley E."/>
            <person name="Tracey A."/>
            <person name="Holroyd N."/>
            <person name="Lustigman S."/>
            <person name="Berriman M."/>
        </authorList>
    </citation>
    <scope>NUCLEOTIDE SEQUENCE</scope>
</reference>
<dbReference type="InterPro" id="IPR050200">
    <property type="entry name" value="Nuclear_hormone_rcpt_NR3"/>
</dbReference>
<reference evidence="11" key="2">
    <citation type="submission" date="2018-02" db="UniProtKB">
        <authorList>
            <consortium name="EnsemblMetazoa"/>
        </authorList>
    </citation>
    <scope>IDENTIFICATION</scope>
</reference>
<keyword evidence="9" id="KW-0675">Receptor</keyword>
<dbReference type="InterPro" id="IPR001628">
    <property type="entry name" value="Znf_hrmn_rcpt"/>
</dbReference>
<keyword evidence="12" id="KW-1185">Reference proteome</keyword>
<dbReference type="PROSITE" id="PS51030">
    <property type="entry name" value="NUCLEAR_REC_DBD_2"/>
    <property type="match status" value="1"/>
</dbReference>
<dbReference type="InterPro" id="IPR013088">
    <property type="entry name" value="Znf_NHR/GATA"/>
</dbReference>
<dbReference type="Gene3D" id="3.30.50.10">
    <property type="entry name" value="Erythroid Transcription Factor GATA-1, subunit A"/>
    <property type="match status" value="1"/>
</dbReference>
<dbReference type="SMART" id="SM00399">
    <property type="entry name" value="ZnF_C4"/>
    <property type="match status" value="1"/>
</dbReference>
<keyword evidence="3" id="KW-0479">Metal-binding</keyword>
<dbReference type="GO" id="GO:0005634">
    <property type="term" value="C:nucleus"/>
    <property type="evidence" value="ECO:0007669"/>
    <property type="project" value="UniProtKB-SubCell"/>
</dbReference>
<name>A0A2K6VY04_ONCVO</name>
<evidence type="ECO:0000256" key="4">
    <source>
        <dbReference type="ARBA" id="ARBA00022771"/>
    </source>
</evidence>
<evidence type="ECO:0000256" key="9">
    <source>
        <dbReference type="ARBA" id="ARBA00023170"/>
    </source>
</evidence>
<evidence type="ECO:0000256" key="3">
    <source>
        <dbReference type="ARBA" id="ARBA00022723"/>
    </source>
</evidence>
<dbReference type="SUPFAM" id="SSF57716">
    <property type="entry name" value="Glucocorticoid receptor-like (DNA-binding domain)"/>
    <property type="match status" value="1"/>
</dbReference>
<dbReference type="GO" id="GO:0043565">
    <property type="term" value="F:sequence-specific DNA binding"/>
    <property type="evidence" value="ECO:0007669"/>
    <property type="project" value="InterPro"/>
</dbReference>
<keyword evidence="4" id="KW-0863">Zinc-finger</keyword>
<evidence type="ECO:0000313" key="12">
    <source>
        <dbReference type="Proteomes" id="UP000024404"/>
    </source>
</evidence>
<accession>A0A2K6VY04</accession>
<dbReference type="EnsemblMetazoa" id="OVOC353.1">
    <property type="protein sequence ID" value="OVOC353.1"/>
    <property type="gene ID" value="WBGene00237162"/>
</dbReference>
<keyword evidence="8" id="KW-0804">Transcription</keyword>
<evidence type="ECO:0000256" key="2">
    <source>
        <dbReference type="ARBA" id="ARBA00005993"/>
    </source>
</evidence>
<dbReference type="OMA" id="ENRNKCQ"/>
<dbReference type="PROSITE" id="PS00031">
    <property type="entry name" value="NUCLEAR_REC_DBD_1"/>
    <property type="match status" value="1"/>
</dbReference>
<evidence type="ECO:0000256" key="7">
    <source>
        <dbReference type="ARBA" id="ARBA00023125"/>
    </source>
</evidence>
<evidence type="ECO:0000256" key="8">
    <source>
        <dbReference type="ARBA" id="ARBA00023163"/>
    </source>
</evidence>
<dbReference type="AlphaFoldDB" id="A0A2K6VY04"/>
<protein>
    <submittedName>
        <fullName evidence="11">Nuclear receptor domain-containing protein</fullName>
    </submittedName>
</protein>
<keyword evidence="5" id="KW-0862">Zinc</keyword>
<evidence type="ECO:0000313" key="11">
    <source>
        <dbReference type="EnsemblMetazoa" id="OVOC353.1"/>
    </source>
</evidence>
<proteinExistence type="inferred from homology"/>
<organism evidence="11 12">
    <name type="scientific">Onchocerca volvulus</name>
    <dbReference type="NCBI Taxonomy" id="6282"/>
    <lineage>
        <taxon>Eukaryota</taxon>
        <taxon>Metazoa</taxon>
        <taxon>Ecdysozoa</taxon>
        <taxon>Nematoda</taxon>
        <taxon>Chromadorea</taxon>
        <taxon>Rhabditida</taxon>
        <taxon>Spirurina</taxon>
        <taxon>Spiruromorpha</taxon>
        <taxon>Filarioidea</taxon>
        <taxon>Onchocercidae</taxon>
        <taxon>Onchocerca</taxon>
    </lineage>
</organism>
<dbReference type="PANTHER" id="PTHR48092">
    <property type="entry name" value="KNIRPS-RELATED PROTEIN-RELATED"/>
    <property type="match status" value="1"/>
</dbReference>
<dbReference type="GO" id="GO:0003700">
    <property type="term" value="F:DNA-binding transcription factor activity"/>
    <property type="evidence" value="ECO:0007669"/>
    <property type="project" value="InterPro"/>
</dbReference>
<dbReference type="GO" id="GO:0008270">
    <property type="term" value="F:zinc ion binding"/>
    <property type="evidence" value="ECO:0007669"/>
    <property type="project" value="UniProtKB-KW"/>
</dbReference>
<evidence type="ECO:0000256" key="5">
    <source>
        <dbReference type="ARBA" id="ARBA00022833"/>
    </source>
</evidence>
<dbReference type="FunFam" id="3.30.50.10:FF:000030">
    <property type="entry name" value="Nuclear Hormone Receptor family"/>
    <property type="match status" value="1"/>
</dbReference>
<sequence length="538" mass="60172">MSQQFDRKDLNVVRIQDPVIFASTTPSINIINVVGSNRTEEFCNPTSVSSAINYPYLSPAMTYSSSATTFCVNTSNNHREESFGFKKSTTISLQCNSSAVIPKSTNASTQFSTAVITSNSIANPEVVNASISTSNRNEIINIHQLPSSALSFTNLLISPSPSQIASTDDVIWNQETMVKNTKAATNVHANLSPLLTSSGSSTFSTIRCWKRQNYGRCQSSKHSKRFDGKRPENLSHVESKIFRTNSEMQQPLIPNQLQQQQQQQQLTDFISTSFPTKSCINDIHKSEISNIMLSDATYLNDYTSIEDEFGYDPFLCNTIGLFPTTDSSVTAIDSEEEGEEKVFKELTPVQSYSITDSFNPITNATTYDASTEFQELRQPVLDSVIPMSEINSISKRHQVSLVTSQLRPSLLKRKIHSKNVGNPLMNSNQEENNNLCAICNDKASGKHYGVLSCEGCKSFFRRTKEERPKYKCQNQDNCIIDRENRKKCQSCRFKKCLNVGMGQELAQKRMISDHLICTLQWPGGILLSRSLHSSFFNS</sequence>
<dbReference type="CDD" id="cd06916">
    <property type="entry name" value="NR_DBD_like"/>
    <property type="match status" value="1"/>
</dbReference>
<keyword evidence="10" id="KW-0539">Nucleus</keyword>
<dbReference type="Proteomes" id="UP000024404">
    <property type="component" value="Unassembled WGS sequence"/>
</dbReference>
<dbReference type="Pfam" id="PF00105">
    <property type="entry name" value="zf-C4"/>
    <property type="match status" value="1"/>
</dbReference>
<keyword evidence="7" id="KW-0238">DNA-binding</keyword>
<dbReference type="PRINTS" id="PR00047">
    <property type="entry name" value="STROIDFINGER"/>
</dbReference>
<evidence type="ECO:0000256" key="6">
    <source>
        <dbReference type="ARBA" id="ARBA00023015"/>
    </source>
</evidence>
<keyword evidence="6" id="KW-0805">Transcription regulation</keyword>
<comment type="subcellular location">
    <subcellularLocation>
        <location evidence="1">Nucleus</location>
    </subcellularLocation>
</comment>
<comment type="similarity">
    <text evidence="2">Belongs to the nuclear hormone receptor family.</text>
</comment>
<dbReference type="EMBL" id="CMVM020000020">
    <property type="status" value="NOT_ANNOTATED_CDS"/>
    <property type="molecule type" value="Genomic_DNA"/>
</dbReference>